<sequence>MSPQAAQQNVNLAGLSPPRPQTVNAIWPTWSGTDDPWNPLSYGSSSDGPTRSQIVGSANFQTSYQDYRSKPILSECDTNAEDSTYGSRLTHSIGNHSAYGEDLDPDIQTLDTPNPDTQLVYSNLESLQLTNESRQYRDQWARSRPPASVATAPAGGERRLRFSGRTFVCSIGNCAKKNKVWPRADNFRSHLERMHRKKYSANDDLSEFVYRPIPSQGLEGVGGSAMAYVQAQEQLPGLAHPSSILSFRGYHGDRRAPQPQPGISSLSRGPASISTDRDVAGLTPVRESDENFIRPEILNGSGPLLQNRWSPSAASEEDAPGDDVMASDSEQRHDSAPDAMDDVQQTGTSEADLPSVDEDPRSQKPDIRMVDADEAQRTPRAVSLPGRPSFDYSHANPEATYELLDKLPKDLIANYVKKHLPGMRDENETPKPDIPSTKSQGHSHKCQDCDKTFPRLCELKKHQKRHSKPYGCTFVDCTKTFGSKNDWKRHESIQHYQLETWICNCTKSNSSELCGKVCHRRESFRNHLMKEHEISDQSVLEEKLDTCRKGRHCDAHFWCGFCENTIQIKESDNTWTKRCDHIDDHFSGRGDMTKRHISEWVHEKAHSAVSSTFQETTSESSPGSSIPDPKSPQGFASLGKSGEDRRIPKDTYMWICPQHSMFRVYSAQVQ</sequence>
<dbReference type="PROSITE" id="PS50157">
    <property type="entry name" value="ZINC_FINGER_C2H2_2"/>
    <property type="match status" value="2"/>
</dbReference>
<dbReference type="Pfam" id="PF00096">
    <property type="entry name" value="zf-C2H2"/>
    <property type="match status" value="1"/>
</dbReference>
<evidence type="ECO:0000313" key="5">
    <source>
        <dbReference type="Proteomes" id="UP000693738"/>
    </source>
</evidence>
<evidence type="ECO:0000256" key="1">
    <source>
        <dbReference type="PROSITE-ProRule" id="PRU00042"/>
    </source>
</evidence>
<gene>
    <name evidence="4" type="ORF">FEQUK3_LOCUS5798</name>
</gene>
<feature type="region of interest" description="Disordered" evidence="2">
    <location>
        <begin position="422"/>
        <end position="443"/>
    </location>
</feature>
<feature type="domain" description="C2H2-type" evidence="3">
    <location>
        <begin position="470"/>
        <end position="500"/>
    </location>
</feature>
<keyword evidence="1" id="KW-0863">Zinc-finger</keyword>
<feature type="compositionally biased region" description="Low complexity" evidence="2">
    <location>
        <begin position="610"/>
        <end position="621"/>
    </location>
</feature>
<reference evidence="4" key="1">
    <citation type="submission" date="2021-05" db="EMBL/GenBank/DDBJ databases">
        <authorList>
            <person name="Khan N."/>
        </authorList>
    </citation>
    <scope>NUCLEOTIDE SEQUENCE</scope>
</reference>
<feature type="region of interest" description="Disordered" evidence="2">
    <location>
        <begin position="248"/>
        <end position="393"/>
    </location>
</feature>
<dbReference type="PANTHER" id="PTHR35391:SF3">
    <property type="entry name" value="FINGER DOMAIN PROTEIN, PUTATIVE (AFU_ORTHOLOGUE AFUA_8G04300)-RELATED"/>
    <property type="match status" value="1"/>
</dbReference>
<proteinExistence type="predicted"/>
<dbReference type="PROSITE" id="PS00028">
    <property type="entry name" value="ZINC_FINGER_C2H2_1"/>
    <property type="match status" value="2"/>
</dbReference>
<name>A0A8J2ILP7_FUSEQ</name>
<evidence type="ECO:0000313" key="4">
    <source>
        <dbReference type="EMBL" id="CAG7560126.1"/>
    </source>
</evidence>
<dbReference type="PANTHER" id="PTHR35391">
    <property type="entry name" value="C2H2-TYPE DOMAIN-CONTAINING PROTEIN-RELATED"/>
    <property type="match status" value="1"/>
</dbReference>
<dbReference type="SMART" id="SM00355">
    <property type="entry name" value="ZnF_C2H2"/>
    <property type="match status" value="4"/>
</dbReference>
<dbReference type="InterPro" id="IPR013087">
    <property type="entry name" value="Znf_C2H2_type"/>
</dbReference>
<dbReference type="GO" id="GO:0008270">
    <property type="term" value="F:zinc ion binding"/>
    <property type="evidence" value="ECO:0007669"/>
    <property type="project" value="UniProtKB-KW"/>
</dbReference>
<feature type="domain" description="C2H2-type" evidence="3">
    <location>
        <begin position="444"/>
        <end position="471"/>
    </location>
</feature>
<dbReference type="Proteomes" id="UP000693738">
    <property type="component" value="Unassembled WGS sequence"/>
</dbReference>
<accession>A0A8J2ILP7</accession>
<feature type="compositionally biased region" description="Basic and acidic residues" evidence="2">
    <location>
        <begin position="422"/>
        <end position="431"/>
    </location>
</feature>
<dbReference type="EMBL" id="CAJSTJ010000132">
    <property type="protein sequence ID" value="CAG7560126.1"/>
    <property type="molecule type" value="Genomic_DNA"/>
</dbReference>
<keyword evidence="1" id="KW-0479">Metal-binding</keyword>
<feature type="region of interest" description="Disordered" evidence="2">
    <location>
        <begin position="608"/>
        <end position="645"/>
    </location>
</feature>
<protein>
    <recommendedName>
        <fullName evidence="3">C2H2-type domain-containing protein</fullName>
    </recommendedName>
</protein>
<feature type="compositionally biased region" description="Basic and acidic residues" evidence="2">
    <location>
        <begin position="358"/>
        <end position="377"/>
    </location>
</feature>
<evidence type="ECO:0000259" key="3">
    <source>
        <dbReference type="PROSITE" id="PS50157"/>
    </source>
</evidence>
<evidence type="ECO:0000256" key="2">
    <source>
        <dbReference type="SAM" id="MobiDB-lite"/>
    </source>
</evidence>
<comment type="caution">
    <text evidence="4">The sequence shown here is derived from an EMBL/GenBank/DDBJ whole genome shotgun (WGS) entry which is preliminary data.</text>
</comment>
<organism evidence="4 5">
    <name type="scientific">Fusarium equiseti</name>
    <name type="common">Fusarium scirpi</name>
    <dbReference type="NCBI Taxonomy" id="61235"/>
    <lineage>
        <taxon>Eukaryota</taxon>
        <taxon>Fungi</taxon>
        <taxon>Dikarya</taxon>
        <taxon>Ascomycota</taxon>
        <taxon>Pezizomycotina</taxon>
        <taxon>Sordariomycetes</taxon>
        <taxon>Hypocreomycetidae</taxon>
        <taxon>Hypocreales</taxon>
        <taxon>Nectriaceae</taxon>
        <taxon>Fusarium</taxon>
        <taxon>Fusarium incarnatum-equiseti species complex</taxon>
    </lineage>
</organism>
<dbReference type="AlphaFoldDB" id="A0A8J2ILP7"/>
<keyword evidence="1" id="KW-0862">Zinc</keyword>